<evidence type="ECO:0000256" key="10">
    <source>
        <dbReference type="ARBA" id="ARBA00022989"/>
    </source>
</evidence>
<gene>
    <name evidence="15" type="ORF">PHY01_13120</name>
</gene>
<keyword evidence="16" id="KW-1185">Reference proteome</keyword>
<evidence type="ECO:0000256" key="8">
    <source>
        <dbReference type="ARBA" id="ARBA00022840"/>
    </source>
</evidence>
<keyword evidence="5 13" id="KW-0479">Metal-binding</keyword>
<evidence type="ECO:0000313" key="15">
    <source>
        <dbReference type="EMBL" id="GEC19029.1"/>
    </source>
</evidence>
<dbReference type="Gene3D" id="3.40.50.1000">
    <property type="entry name" value="HAD superfamily/HAD-like"/>
    <property type="match status" value="1"/>
</dbReference>
<comment type="caution">
    <text evidence="15">The sequence shown here is derived from an EMBL/GenBank/DDBJ whole genome shotgun (WGS) entry which is preliminary data.</text>
</comment>
<keyword evidence="7" id="KW-0187">Copper transport</keyword>
<dbReference type="Pfam" id="PF00702">
    <property type="entry name" value="Hydrolase"/>
    <property type="match status" value="1"/>
</dbReference>
<dbReference type="InterPro" id="IPR044492">
    <property type="entry name" value="P_typ_ATPase_HD_dom"/>
</dbReference>
<evidence type="ECO:0000256" key="13">
    <source>
        <dbReference type="RuleBase" id="RU362081"/>
    </source>
</evidence>
<dbReference type="GO" id="GO:0005524">
    <property type="term" value="F:ATP binding"/>
    <property type="evidence" value="ECO:0007669"/>
    <property type="project" value="UniProtKB-UniRule"/>
</dbReference>
<dbReference type="PANTHER" id="PTHR43520:SF8">
    <property type="entry name" value="P-TYPE CU(+) TRANSPORTER"/>
    <property type="match status" value="1"/>
</dbReference>
<dbReference type="NCBIfam" id="TIGR01494">
    <property type="entry name" value="ATPase_P-type"/>
    <property type="match status" value="1"/>
</dbReference>
<dbReference type="PANTHER" id="PTHR43520">
    <property type="entry name" value="ATP7, ISOFORM B"/>
    <property type="match status" value="1"/>
</dbReference>
<evidence type="ECO:0000256" key="7">
    <source>
        <dbReference type="ARBA" id="ARBA00022796"/>
    </source>
</evidence>
<dbReference type="NCBIfam" id="TIGR01525">
    <property type="entry name" value="ATPase-IB_hvy"/>
    <property type="match status" value="1"/>
</dbReference>
<dbReference type="InterPro" id="IPR001757">
    <property type="entry name" value="P_typ_ATPase"/>
</dbReference>
<dbReference type="InterPro" id="IPR036412">
    <property type="entry name" value="HAD-like_sf"/>
</dbReference>
<keyword evidence="4 13" id="KW-0812">Transmembrane</keyword>
<keyword evidence="6 13" id="KW-0547">Nucleotide-binding</keyword>
<evidence type="ECO:0000256" key="11">
    <source>
        <dbReference type="ARBA" id="ARBA00023008"/>
    </source>
</evidence>
<dbReference type="SFLD" id="SFLDG00002">
    <property type="entry name" value="C1.7:_P-type_atpase_like"/>
    <property type="match status" value="1"/>
</dbReference>
<feature type="transmembrane region" description="Helical" evidence="13">
    <location>
        <begin position="134"/>
        <end position="156"/>
    </location>
</feature>
<sequence>MRALGQASGALDALSDLLPDTAERVAPDGTVATVPTAGLAVGDVVLVRPGGRVPADGTVTQGAAEVDESTVTGESRPALRAAGDRVVAGTVATDSAIRVRVSAVGEDTALAGVRRLVADAQASRSRAQALADRAAAVLFWFAAVSGALTFAVWTALGDLGSAVERTVTVLVIACPHALGLAIPLVIAISTAMSARAGILVKDRLALERMRSVDAVLFDKTGTLTRGEPAVVAVSPAPGGTRDEVLALAAAAESDSEHPLARAIVAAAPAVPPARGFRSLAGRGVRAVVDGHDVAVGGPALLRELALGPLDSPAPAGATVLHVVRDGTVAGAIALADAVRPESRAAVDGLHAAGVRVVMITGDARDVAEAVGAELGVDEVLAEVLPADKDAAVARLQARGLRVAMVGDGVNDAPALARADVGIAIGAGTDVAMESAGVVLASDDPRAVLAVRRLSRAGYRRMVQNLVWATGYNVASVPLAAGVLAGVGFALPPAAAAVAMSLSTVVVAANAQLLRRLDLRTVPPQSMVES</sequence>
<proteinExistence type="inferred from homology"/>
<organism evidence="15 16">
    <name type="scientific">Pseudonocardia hydrocarbonoxydans</name>
    <dbReference type="NCBI Taxonomy" id="76726"/>
    <lineage>
        <taxon>Bacteria</taxon>
        <taxon>Bacillati</taxon>
        <taxon>Actinomycetota</taxon>
        <taxon>Actinomycetes</taxon>
        <taxon>Pseudonocardiales</taxon>
        <taxon>Pseudonocardiaceae</taxon>
        <taxon>Pseudonocardia</taxon>
    </lineage>
</organism>
<dbReference type="GO" id="GO:0005507">
    <property type="term" value="F:copper ion binding"/>
    <property type="evidence" value="ECO:0007669"/>
    <property type="project" value="TreeGrafter"/>
</dbReference>
<keyword evidence="3 13" id="KW-1003">Cell membrane</keyword>
<dbReference type="SFLD" id="SFLDS00003">
    <property type="entry name" value="Haloacid_Dehalogenase"/>
    <property type="match status" value="1"/>
</dbReference>
<dbReference type="FunFam" id="2.70.150.10:FF:000020">
    <property type="entry name" value="Copper-exporting P-type ATPase A"/>
    <property type="match status" value="1"/>
</dbReference>
<dbReference type="Gene3D" id="2.70.150.10">
    <property type="entry name" value="Calcium-transporting ATPase, cytoplasmic transduction domain A"/>
    <property type="match status" value="1"/>
</dbReference>
<dbReference type="SUPFAM" id="SSF56784">
    <property type="entry name" value="HAD-like"/>
    <property type="match status" value="1"/>
</dbReference>
<keyword evidence="12 13" id="KW-0472">Membrane</keyword>
<dbReference type="PROSITE" id="PS00154">
    <property type="entry name" value="ATPASE_E1_E2"/>
    <property type="match status" value="1"/>
</dbReference>
<keyword evidence="9" id="KW-1278">Translocase</keyword>
<evidence type="ECO:0000256" key="4">
    <source>
        <dbReference type="ARBA" id="ARBA00022692"/>
    </source>
</evidence>
<dbReference type="PRINTS" id="PR00120">
    <property type="entry name" value="HATPASE"/>
</dbReference>
<accession>A0A4Y3WME5</accession>
<dbReference type="NCBIfam" id="TIGR01511">
    <property type="entry name" value="ATPase-IB1_Cu"/>
    <property type="match status" value="1"/>
</dbReference>
<evidence type="ECO:0000259" key="14">
    <source>
        <dbReference type="Pfam" id="PF00122"/>
    </source>
</evidence>
<keyword evidence="8 13" id="KW-0067">ATP-binding</keyword>
<dbReference type="AlphaFoldDB" id="A0A4Y3WME5"/>
<dbReference type="GO" id="GO:0043682">
    <property type="term" value="F:P-type divalent copper transporter activity"/>
    <property type="evidence" value="ECO:0007669"/>
    <property type="project" value="TreeGrafter"/>
</dbReference>
<reference evidence="15 16" key="1">
    <citation type="submission" date="2019-06" db="EMBL/GenBank/DDBJ databases">
        <title>Whole genome shotgun sequence of Pseudonocardia hydrocarbonoxydans NBRC 14498.</title>
        <authorList>
            <person name="Hosoyama A."/>
            <person name="Uohara A."/>
            <person name="Ohji S."/>
            <person name="Ichikawa N."/>
        </authorList>
    </citation>
    <scope>NUCLEOTIDE SEQUENCE [LARGE SCALE GENOMIC DNA]</scope>
    <source>
        <strain evidence="15 16">NBRC 14498</strain>
    </source>
</reference>
<dbReference type="InterPro" id="IPR023299">
    <property type="entry name" value="ATPase_P-typ_cyto_dom_N"/>
</dbReference>
<dbReference type="InterPro" id="IPR018303">
    <property type="entry name" value="ATPase_P-typ_P_site"/>
</dbReference>
<dbReference type="SUPFAM" id="SSF81653">
    <property type="entry name" value="Calcium ATPase, transduction domain A"/>
    <property type="match status" value="1"/>
</dbReference>
<dbReference type="InterPro" id="IPR059000">
    <property type="entry name" value="ATPase_P-type_domA"/>
</dbReference>
<evidence type="ECO:0000256" key="5">
    <source>
        <dbReference type="ARBA" id="ARBA00022723"/>
    </source>
</evidence>
<dbReference type="Pfam" id="PF00122">
    <property type="entry name" value="E1-E2_ATPase"/>
    <property type="match status" value="1"/>
</dbReference>
<evidence type="ECO:0000256" key="1">
    <source>
        <dbReference type="ARBA" id="ARBA00004651"/>
    </source>
</evidence>
<dbReference type="InterPro" id="IPR027256">
    <property type="entry name" value="P-typ_ATPase_IB"/>
</dbReference>
<dbReference type="InterPro" id="IPR008250">
    <property type="entry name" value="ATPase_P-typ_transduc_dom_A_sf"/>
</dbReference>
<evidence type="ECO:0000256" key="9">
    <source>
        <dbReference type="ARBA" id="ARBA00022967"/>
    </source>
</evidence>
<comment type="subcellular location">
    <subcellularLocation>
        <location evidence="1">Cell membrane</location>
        <topology evidence="1">Multi-pass membrane protein</topology>
    </subcellularLocation>
</comment>
<evidence type="ECO:0000256" key="6">
    <source>
        <dbReference type="ARBA" id="ARBA00022741"/>
    </source>
</evidence>
<keyword evidence="7" id="KW-0406">Ion transport</keyword>
<feature type="transmembrane region" description="Helical" evidence="13">
    <location>
        <begin position="176"/>
        <end position="200"/>
    </location>
</feature>
<dbReference type="InterPro" id="IPR023298">
    <property type="entry name" value="ATPase_P-typ_TM_dom_sf"/>
</dbReference>
<dbReference type="EMBL" id="BJNG01000012">
    <property type="protein sequence ID" value="GEC19029.1"/>
    <property type="molecule type" value="Genomic_DNA"/>
</dbReference>
<dbReference type="Gene3D" id="3.40.1110.10">
    <property type="entry name" value="Calcium-transporting ATPase, cytoplasmic domain N"/>
    <property type="match status" value="1"/>
</dbReference>
<feature type="domain" description="P-type ATPase A" evidence="14">
    <location>
        <begin position="17"/>
        <end position="117"/>
    </location>
</feature>
<evidence type="ECO:0000313" key="16">
    <source>
        <dbReference type="Proteomes" id="UP000320338"/>
    </source>
</evidence>
<feature type="transmembrane region" description="Helical" evidence="13">
    <location>
        <begin position="494"/>
        <end position="513"/>
    </location>
</feature>
<protein>
    <submittedName>
        <fullName evidence="15">Putative copper-transporting ATPase</fullName>
    </submittedName>
</protein>
<dbReference type="SFLD" id="SFLDF00027">
    <property type="entry name" value="p-type_atpase"/>
    <property type="match status" value="1"/>
</dbReference>
<name>A0A4Y3WME5_9PSEU</name>
<dbReference type="GO" id="GO:0005886">
    <property type="term" value="C:plasma membrane"/>
    <property type="evidence" value="ECO:0007669"/>
    <property type="project" value="UniProtKB-SubCell"/>
</dbReference>
<dbReference type="SUPFAM" id="SSF81665">
    <property type="entry name" value="Calcium ATPase, transmembrane domain M"/>
    <property type="match status" value="1"/>
</dbReference>
<dbReference type="GO" id="GO:0055070">
    <property type="term" value="P:copper ion homeostasis"/>
    <property type="evidence" value="ECO:0007669"/>
    <property type="project" value="TreeGrafter"/>
</dbReference>
<dbReference type="RefSeq" id="WP_246085737.1">
    <property type="nucleotide sequence ID" value="NZ_BAAARZ010000001.1"/>
</dbReference>
<evidence type="ECO:0000256" key="3">
    <source>
        <dbReference type="ARBA" id="ARBA00022475"/>
    </source>
</evidence>
<keyword evidence="7" id="KW-0813">Transport</keyword>
<keyword evidence="10 13" id="KW-1133">Transmembrane helix</keyword>
<keyword evidence="11" id="KW-0186">Copper</keyword>
<comment type="similarity">
    <text evidence="2 13">Belongs to the cation transport ATPase (P-type) (TC 3.A.3) family. Type IB subfamily.</text>
</comment>
<evidence type="ECO:0000256" key="12">
    <source>
        <dbReference type="ARBA" id="ARBA00023136"/>
    </source>
</evidence>
<feature type="transmembrane region" description="Helical" evidence="13">
    <location>
        <begin position="465"/>
        <end position="488"/>
    </location>
</feature>
<dbReference type="Proteomes" id="UP000320338">
    <property type="component" value="Unassembled WGS sequence"/>
</dbReference>
<dbReference type="PRINTS" id="PR00119">
    <property type="entry name" value="CATATPASE"/>
</dbReference>
<dbReference type="InterPro" id="IPR023214">
    <property type="entry name" value="HAD_sf"/>
</dbReference>
<dbReference type="GO" id="GO:0016887">
    <property type="term" value="F:ATP hydrolysis activity"/>
    <property type="evidence" value="ECO:0007669"/>
    <property type="project" value="InterPro"/>
</dbReference>
<evidence type="ECO:0000256" key="2">
    <source>
        <dbReference type="ARBA" id="ARBA00006024"/>
    </source>
</evidence>